<dbReference type="GO" id="GO:0004112">
    <property type="term" value="F:cyclic-nucleotide phosphodiesterase activity"/>
    <property type="evidence" value="ECO:0007669"/>
    <property type="project" value="InterPro"/>
</dbReference>
<evidence type="ECO:0000313" key="6">
    <source>
        <dbReference type="EMBL" id="CAB4769182.1"/>
    </source>
</evidence>
<sequence length="278" mass="30242">MAPQASRNLSTLIVQLTDTHIVANARLCHNEIDTSSFLRAAVETVRQLTVRPAAVLITGDLVNEGRANQYDHLKVLLAPIVTAGMPLYLMPGNHDNREAMREVFPDHGELGKGPSCDFVADIGALRLVGLDTLIDNEAGGDLSANQLEWLERTLQQKPQRPTIIAMHHPPFTTGIGHMDEQGLSADAQAAMERIVSVNPQVERVTCGHLHRNISRRWAGTIVATAPSVAHAVAFDLRPGAHGAWNYEPPAITAHHWNGSHLVTHQIGSGDFPATRYGM</sequence>
<dbReference type="AlphaFoldDB" id="A0A6J6VA35"/>
<dbReference type="SUPFAM" id="SSF56300">
    <property type="entry name" value="Metallo-dependent phosphatases"/>
    <property type="match status" value="1"/>
</dbReference>
<evidence type="ECO:0000259" key="5">
    <source>
        <dbReference type="Pfam" id="PF00149"/>
    </source>
</evidence>
<dbReference type="PANTHER" id="PTHR42988">
    <property type="entry name" value="PHOSPHOHYDROLASE"/>
    <property type="match status" value="1"/>
</dbReference>
<feature type="domain" description="Calcineurin-like phosphoesterase" evidence="5">
    <location>
        <begin position="13"/>
        <end position="211"/>
    </location>
</feature>
<dbReference type="Gene3D" id="3.60.21.40">
    <property type="entry name" value="GpdQ, catalytic alpha/beta sandwich domain"/>
    <property type="match status" value="1"/>
</dbReference>
<proteinExistence type="inferred from homology"/>
<dbReference type="GO" id="GO:0046872">
    <property type="term" value="F:metal ion binding"/>
    <property type="evidence" value="ECO:0007669"/>
    <property type="project" value="UniProtKB-KW"/>
</dbReference>
<dbReference type="InterPro" id="IPR004843">
    <property type="entry name" value="Calcineurin-like_PHP"/>
</dbReference>
<gene>
    <name evidence="6" type="ORF">UFOPK2806_02324</name>
</gene>
<accession>A0A6J6VA35</accession>
<dbReference type="CDD" id="cd07402">
    <property type="entry name" value="MPP_GpdQ"/>
    <property type="match status" value="1"/>
</dbReference>
<name>A0A6J6VA35_9ZZZZ</name>
<dbReference type="PANTHER" id="PTHR42988:SF2">
    <property type="entry name" value="CYCLIC NUCLEOTIDE PHOSPHODIESTERASE CBUA0032-RELATED"/>
    <property type="match status" value="1"/>
</dbReference>
<dbReference type="InterPro" id="IPR050884">
    <property type="entry name" value="CNP_phosphodiesterase-III"/>
</dbReference>
<reference evidence="6" key="1">
    <citation type="submission" date="2020-05" db="EMBL/GenBank/DDBJ databases">
        <authorList>
            <person name="Chiriac C."/>
            <person name="Salcher M."/>
            <person name="Ghai R."/>
            <person name="Kavagutti S V."/>
        </authorList>
    </citation>
    <scope>NUCLEOTIDE SEQUENCE</scope>
</reference>
<evidence type="ECO:0000256" key="3">
    <source>
        <dbReference type="ARBA" id="ARBA00023004"/>
    </source>
</evidence>
<dbReference type="InterPro" id="IPR029052">
    <property type="entry name" value="Metallo-depent_PP-like"/>
</dbReference>
<dbReference type="InterPro" id="IPR042283">
    <property type="entry name" value="GpdQ_catalytic"/>
</dbReference>
<dbReference type="InterPro" id="IPR026575">
    <property type="entry name" value="GpdQ/CpdA-like"/>
</dbReference>
<evidence type="ECO:0000256" key="1">
    <source>
        <dbReference type="ARBA" id="ARBA00022723"/>
    </source>
</evidence>
<dbReference type="Pfam" id="PF00149">
    <property type="entry name" value="Metallophos"/>
    <property type="match status" value="1"/>
</dbReference>
<comment type="similarity">
    <text evidence="4">Belongs to the cyclic nucleotide phosphodiesterase class-III family.</text>
</comment>
<dbReference type="EMBL" id="CAEZYY010000049">
    <property type="protein sequence ID" value="CAB4769182.1"/>
    <property type="molecule type" value="Genomic_DNA"/>
</dbReference>
<protein>
    <submittedName>
        <fullName evidence="6">Unannotated protein</fullName>
    </submittedName>
</protein>
<organism evidence="6">
    <name type="scientific">freshwater metagenome</name>
    <dbReference type="NCBI Taxonomy" id="449393"/>
    <lineage>
        <taxon>unclassified sequences</taxon>
        <taxon>metagenomes</taxon>
        <taxon>ecological metagenomes</taxon>
    </lineage>
</organism>
<evidence type="ECO:0000256" key="2">
    <source>
        <dbReference type="ARBA" id="ARBA00022801"/>
    </source>
</evidence>
<dbReference type="Gene3D" id="3.30.750.180">
    <property type="entry name" value="GpdQ, beta-strand dimerisation domain"/>
    <property type="match status" value="1"/>
</dbReference>
<keyword evidence="3" id="KW-0408">Iron</keyword>
<keyword evidence="2" id="KW-0378">Hydrolase</keyword>
<keyword evidence="1" id="KW-0479">Metal-binding</keyword>
<evidence type="ECO:0000256" key="4">
    <source>
        <dbReference type="ARBA" id="ARBA00025742"/>
    </source>
</evidence>
<dbReference type="InterPro" id="IPR042281">
    <property type="entry name" value="GpdQ_beta-strand"/>
</dbReference>